<accession>A0A7C3DP30</accession>
<organism evidence="1">
    <name type="scientific">Meiothermus ruber</name>
    <dbReference type="NCBI Taxonomy" id="277"/>
    <lineage>
        <taxon>Bacteria</taxon>
        <taxon>Thermotogati</taxon>
        <taxon>Deinococcota</taxon>
        <taxon>Deinococci</taxon>
        <taxon>Thermales</taxon>
        <taxon>Thermaceae</taxon>
        <taxon>Meiothermus</taxon>
    </lineage>
</organism>
<reference evidence="1" key="1">
    <citation type="journal article" date="2020" name="mSystems">
        <title>Genome- and Community-Level Interaction Insights into Carbon Utilization and Element Cycling Functions of Hydrothermarchaeota in Hydrothermal Sediment.</title>
        <authorList>
            <person name="Zhou Z."/>
            <person name="Liu Y."/>
            <person name="Xu W."/>
            <person name="Pan J."/>
            <person name="Luo Z.H."/>
            <person name="Li M."/>
        </authorList>
    </citation>
    <scope>NUCLEOTIDE SEQUENCE [LARGE SCALE GENOMIC DNA]</scope>
    <source>
        <strain evidence="1">SpSt-524</strain>
    </source>
</reference>
<dbReference type="SUPFAM" id="SSF55387">
    <property type="entry name" value="Frataxin/Nqo15-like"/>
    <property type="match status" value="1"/>
</dbReference>
<dbReference type="Pfam" id="PF11497">
    <property type="entry name" value="NADH_Oxid_Nqo15"/>
    <property type="match status" value="1"/>
</dbReference>
<sequence length="134" mass="15538">MSAAHDHHHDEMLYQAWVQVIEWMKEYAAEKGVQFSKESDFPDFIYRMERPYDLPTTMMAVSLSDERGEPFFFASVSPRHAKLKHVAFRVPGGHVHYHAHWEDGKGLVLEGKFSLTKEKLYQMADRARTALAKA</sequence>
<proteinExistence type="predicted"/>
<name>A0A7C3DP30_MEIRU</name>
<dbReference type="Gene3D" id="3.30.920.80">
    <property type="entry name" value="NADH-quinone oxidoreductase, subunit 15"/>
    <property type="match status" value="1"/>
</dbReference>
<dbReference type="AlphaFoldDB" id="A0A7C3DP30"/>
<dbReference type="GO" id="GO:0016226">
    <property type="term" value="P:iron-sulfur cluster assembly"/>
    <property type="evidence" value="ECO:0007669"/>
    <property type="project" value="InterPro"/>
</dbReference>
<evidence type="ECO:0000313" key="1">
    <source>
        <dbReference type="EMBL" id="HFG19412.1"/>
    </source>
</evidence>
<dbReference type="EMBL" id="DSWI01000008">
    <property type="protein sequence ID" value="HFG19412.1"/>
    <property type="molecule type" value="Genomic_DNA"/>
</dbReference>
<dbReference type="RefSeq" id="WP_409654913.1">
    <property type="nucleotide sequence ID" value="NZ_JBKBUW010000007.1"/>
</dbReference>
<dbReference type="InterPro" id="IPR038458">
    <property type="entry name" value="NADH_quinone_OxRdtase_su15_sf"/>
</dbReference>
<comment type="caution">
    <text evidence="1">The sequence shown here is derived from an EMBL/GenBank/DDBJ whole genome shotgun (WGS) entry which is preliminary data.</text>
</comment>
<dbReference type="GO" id="GO:0008199">
    <property type="term" value="F:ferric iron binding"/>
    <property type="evidence" value="ECO:0007669"/>
    <property type="project" value="InterPro"/>
</dbReference>
<gene>
    <name evidence="1" type="ORF">ENS82_01660</name>
</gene>
<protein>
    <submittedName>
        <fullName evidence="1">NADH-quinone oxidoreductase</fullName>
    </submittedName>
</protein>
<dbReference type="InterPro" id="IPR036524">
    <property type="entry name" value="Frataxin/CyaY_sf"/>
</dbReference>
<dbReference type="InterPro" id="IPR021093">
    <property type="entry name" value="NADH_quinone_OxRdtase_su15"/>
</dbReference>